<dbReference type="InterPro" id="IPR052196">
    <property type="entry name" value="Bact_Kbp"/>
</dbReference>
<feature type="domain" description="LysM" evidence="3">
    <location>
        <begin position="240"/>
        <end position="297"/>
    </location>
</feature>
<evidence type="ECO:0000256" key="1">
    <source>
        <dbReference type="SAM" id="MobiDB-lite"/>
    </source>
</evidence>
<dbReference type="EMBL" id="PVTI01000006">
    <property type="protein sequence ID" value="PRY61257.1"/>
    <property type="molecule type" value="Genomic_DNA"/>
</dbReference>
<dbReference type="Pfam" id="PF01476">
    <property type="entry name" value="LysM"/>
    <property type="match status" value="1"/>
</dbReference>
<dbReference type="Gene3D" id="3.10.350.10">
    <property type="entry name" value="LysM domain"/>
    <property type="match status" value="1"/>
</dbReference>
<dbReference type="PANTHER" id="PTHR34700:SF4">
    <property type="entry name" value="PHAGE-LIKE ELEMENT PBSX PROTEIN XKDP"/>
    <property type="match status" value="1"/>
</dbReference>
<dbReference type="InterPro" id="IPR018392">
    <property type="entry name" value="LysM"/>
</dbReference>
<feature type="transmembrane region" description="Helical" evidence="2">
    <location>
        <begin position="28"/>
        <end position="56"/>
    </location>
</feature>
<evidence type="ECO:0000259" key="3">
    <source>
        <dbReference type="PROSITE" id="PS51782"/>
    </source>
</evidence>
<protein>
    <recommendedName>
        <fullName evidence="3">LysM domain-containing protein</fullName>
    </recommendedName>
</protein>
<dbReference type="InterPro" id="IPR036779">
    <property type="entry name" value="LysM_dom_sf"/>
</dbReference>
<dbReference type="OrthoDB" id="3210682at2"/>
<dbReference type="RefSeq" id="WP_146132877.1">
    <property type="nucleotide sequence ID" value="NZ_PVTI01000006.1"/>
</dbReference>
<name>A0A2T0UTT8_9MICO</name>
<organism evidence="4 5">
    <name type="scientific">Knoellia remsis</name>
    <dbReference type="NCBI Taxonomy" id="407159"/>
    <lineage>
        <taxon>Bacteria</taxon>
        <taxon>Bacillati</taxon>
        <taxon>Actinomycetota</taxon>
        <taxon>Actinomycetes</taxon>
        <taxon>Micrococcales</taxon>
        <taxon>Intrasporangiaceae</taxon>
        <taxon>Knoellia</taxon>
    </lineage>
</organism>
<keyword evidence="2" id="KW-0472">Membrane</keyword>
<evidence type="ECO:0000313" key="4">
    <source>
        <dbReference type="EMBL" id="PRY61257.1"/>
    </source>
</evidence>
<dbReference type="CDD" id="cd00118">
    <property type="entry name" value="LysM"/>
    <property type="match status" value="1"/>
</dbReference>
<dbReference type="Proteomes" id="UP000237822">
    <property type="component" value="Unassembled WGS sequence"/>
</dbReference>
<evidence type="ECO:0000256" key="2">
    <source>
        <dbReference type="SAM" id="Phobius"/>
    </source>
</evidence>
<proteinExistence type="predicted"/>
<evidence type="ECO:0000313" key="5">
    <source>
        <dbReference type="Proteomes" id="UP000237822"/>
    </source>
</evidence>
<keyword evidence="5" id="KW-1185">Reference proteome</keyword>
<reference evidence="4 5" key="1">
    <citation type="submission" date="2018-03" db="EMBL/GenBank/DDBJ databases">
        <title>Genomic Encyclopedia of Archaeal and Bacterial Type Strains, Phase II (KMG-II): from individual species to whole genera.</title>
        <authorList>
            <person name="Goeker M."/>
        </authorList>
    </citation>
    <scope>NUCLEOTIDE SEQUENCE [LARGE SCALE GENOMIC DNA]</scope>
    <source>
        <strain evidence="4 5">ATCC BAA-1496</strain>
    </source>
</reference>
<comment type="caution">
    <text evidence="4">The sequence shown here is derived from an EMBL/GenBank/DDBJ whole genome shotgun (WGS) entry which is preliminary data.</text>
</comment>
<feature type="compositionally biased region" description="Pro residues" evidence="1">
    <location>
        <begin position="203"/>
        <end position="212"/>
    </location>
</feature>
<gene>
    <name evidence="4" type="ORF">BCF74_1065</name>
</gene>
<feature type="compositionally biased region" description="Low complexity" evidence="1">
    <location>
        <begin position="139"/>
        <end position="160"/>
    </location>
</feature>
<dbReference type="PANTHER" id="PTHR34700">
    <property type="entry name" value="POTASSIUM BINDING PROTEIN KBP"/>
    <property type="match status" value="1"/>
</dbReference>
<accession>A0A2T0UTT8</accession>
<keyword evidence="2" id="KW-0812">Transmembrane</keyword>
<dbReference type="AlphaFoldDB" id="A0A2T0UTT8"/>
<dbReference type="PROSITE" id="PS51782">
    <property type="entry name" value="LYSM"/>
    <property type="match status" value="1"/>
</dbReference>
<feature type="transmembrane region" description="Helical" evidence="2">
    <location>
        <begin position="68"/>
        <end position="93"/>
    </location>
</feature>
<sequence length="308" mass="30973">MQTAANGIKRHETGTVEHGRRGLRLARAVAGGLVATVVTLLVLRVLALAWAAAYAGVVAPGPASADEILMLVAASLAWAVAGWLGLGTALGLLAHVPGRVGRVAAECAERLTPALARRVAAFVLGVGVGVVGGPGQAVAAPRGGMPSAAASASAPHDGLAPLDPGFVPTSVAAGDLTTSGDGTAYADPGFMPTSPAATAPEPGFTPAPPSPGFTPSAPRVRPQADPGLIAPRPRPDSDGDEVVVHRGDSLWSIAARHLGPDATDAEIARAWPQWYAANRPVIGGDPDLLLPGQILKVPTLSDEVSVTR</sequence>
<feature type="region of interest" description="Disordered" evidence="1">
    <location>
        <begin position="139"/>
        <end position="241"/>
    </location>
</feature>
<keyword evidence="2" id="KW-1133">Transmembrane helix</keyword>